<name>A0A9W3KA99_BACTU</name>
<dbReference type="SMART" id="SM00530">
    <property type="entry name" value="HTH_XRE"/>
    <property type="match status" value="1"/>
</dbReference>
<protein>
    <submittedName>
        <fullName evidence="2">Transcriptional regulator, Xre family protein</fullName>
    </submittedName>
</protein>
<dbReference type="InterPro" id="IPR010982">
    <property type="entry name" value="Lambda_DNA-bd_dom_sf"/>
</dbReference>
<dbReference type="RefSeq" id="WP_023521081.1">
    <property type="nucleotide sequence ID" value="NC_022873.1"/>
</dbReference>
<reference evidence="2 3" key="1">
    <citation type="submission" date="2013-05" db="EMBL/GenBank/DDBJ databases">
        <title>Complete genome sequence of Bacillus thuringiensis YBT-1518, a typical strain with high toxicity to nematode.</title>
        <authorList>
            <person name="Wang P."/>
            <person name="Zhang C."/>
            <person name="Guo M."/>
            <person name="Guo S."/>
            <person name="Zhu Y."/>
            <person name="Zheng J."/>
            <person name="Zhu L."/>
            <person name="Ruan L."/>
            <person name="Peng D."/>
            <person name="Sun M."/>
        </authorList>
    </citation>
    <scope>NUCLEOTIDE SEQUENCE [LARGE SCALE GENOMIC DNA]</scope>
    <source>
        <strain evidence="2 3">YBT-1518</strain>
    </source>
</reference>
<proteinExistence type="predicted"/>
<evidence type="ECO:0000313" key="2">
    <source>
        <dbReference type="EMBL" id="AHA69962.1"/>
    </source>
</evidence>
<dbReference type="Proteomes" id="UP000018566">
    <property type="component" value="Chromosome"/>
</dbReference>
<dbReference type="EMBL" id="CP005935">
    <property type="protein sequence ID" value="AHA69962.1"/>
    <property type="molecule type" value="Genomic_DNA"/>
</dbReference>
<evidence type="ECO:0000259" key="1">
    <source>
        <dbReference type="PROSITE" id="PS50943"/>
    </source>
</evidence>
<dbReference type="InterPro" id="IPR001387">
    <property type="entry name" value="Cro/C1-type_HTH"/>
</dbReference>
<gene>
    <name evidence="2" type="ORF">YBT1518_03715</name>
</gene>
<feature type="domain" description="HTH cro/C1-type" evidence="1">
    <location>
        <begin position="11"/>
        <end position="65"/>
    </location>
</feature>
<dbReference type="CDD" id="cd00093">
    <property type="entry name" value="HTH_XRE"/>
    <property type="match status" value="1"/>
</dbReference>
<dbReference type="Gene3D" id="1.10.260.40">
    <property type="entry name" value="lambda repressor-like DNA-binding domains"/>
    <property type="match status" value="1"/>
</dbReference>
<dbReference type="KEGG" id="bthu:YBT1518_03715"/>
<sequence>MDFYPIDATNIRLARENKGISISQCSKDLNIPYGVLQAIETGRKSTIASRAIIIAEYFNLPVSELFSPTYYRAKVT</sequence>
<accession>A0A9W3KA99</accession>
<dbReference type="PROSITE" id="PS50943">
    <property type="entry name" value="HTH_CROC1"/>
    <property type="match status" value="1"/>
</dbReference>
<dbReference type="GO" id="GO:0003677">
    <property type="term" value="F:DNA binding"/>
    <property type="evidence" value="ECO:0007669"/>
    <property type="project" value="InterPro"/>
</dbReference>
<dbReference type="AlphaFoldDB" id="A0A9W3KA99"/>
<evidence type="ECO:0000313" key="3">
    <source>
        <dbReference type="Proteomes" id="UP000018566"/>
    </source>
</evidence>
<dbReference type="SUPFAM" id="SSF47413">
    <property type="entry name" value="lambda repressor-like DNA-binding domains"/>
    <property type="match status" value="1"/>
</dbReference>
<organism evidence="2 3">
    <name type="scientific">Bacillus thuringiensis YBT-1518</name>
    <dbReference type="NCBI Taxonomy" id="529122"/>
    <lineage>
        <taxon>Bacteria</taxon>
        <taxon>Bacillati</taxon>
        <taxon>Bacillota</taxon>
        <taxon>Bacilli</taxon>
        <taxon>Bacillales</taxon>
        <taxon>Bacillaceae</taxon>
        <taxon>Bacillus</taxon>
        <taxon>Bacillus cereus group</taxon>
    </lineage>
</organism>
<dbReference type="Pfam" id="PF01381">
    <property type="entry name" value="HTH_3"/>
    <property type="match status" value="1"/>
</dbReference>